<gene>
    <name evidence="7" type="ORF">RFI_12739</name>
</gene>
<dbReference type="GO" id="GO:0005634">
    <property type="term" value="C:nucleus"/>
    <property type="evidence" value="ECO:0007669"/>
    <property type="project" value="UniProtKB-SubCell"/>
</dbReference>
<evidence type="ECO:0000256" key="1">
    <source>
        <dbReference type="ARBA" id="ARBA00004123"/>
    </source>
</evidence>
<dbReference type="InterPro" id="IPR013598">
    <property type="entry name" value="Exportin-1/Importin-b-like"/>
</dbReference>
<dbReference type="AlphaFoldDB" id="X6NDN8"/>
<feature type="transmembrane region" description="Helical" evidence="5">
    <location>
        <begin position="136"/>
        <end position="158"/>
    </location>
</feature>
<evidence type="ECO:0000256" key="4">
    <source>
        <dbReference type="ARBA" id="ARBA00023242"/>
    </source>
</evidence>
<name>X6NDN8_RETFI</name>
<evidence type="ECO:0000313" key="8">
    <source>
        <dbReference type="Proteomes" id="UP000023152"/>
    </source>
</evidence>
<dbReference type="InterPro" id="IPR057941">
    <property type="entry name" value="TPR_TNPO3_IPO13_2nd"/>
</dbReference>
<dbReference type="SUPFAM" id="SSF48371">
    <property type="entry name" value="ARM repeat"/>
    <property type="match status" value="1"/>
</dbReference>
<keyword evidence="4" id="KW-0539">Nucleus</keyword>
<dbReference type="GO" id="GO:0005737">
    <property type="term" value="C:cytoplasm"/>
    <property type="evidence" value="ECO:0007669"/>
    <property type="project" value="TreeGrafter"/>
</dbReference>
<dbReference type="PANTHER" id="PTHR12363:SF33">
    <property type="entry name" value="IMPORTIN-13"/>
    <property type="match status" value="1"/>
</dbReference>
<keyword evidence="5" id="KW-1133">Transmembrane helix</keyword>
<evidence type="ECO:0000313" key="7">
    <source>
        <dbReference type="EMBL" id="ETO24420.1"/>
    </source>
</evidence>
<keyword evidence="5" id="KW-0812">Transmembrane</keyword>
<protein>
    <recommendedName>
        <fullName evidence="6">Exportin-1/Importin-beta-like domain-containing protein</fullName>
    </recommendedName>
</protein>
<keyword evidence="8" id="KW-1185">Reference proteome</keyword>
<comment type="caution">
    <text evidence="7">The sequence shown here is derived from an EMBL/GenBank/DDBJ whole genome shotgun (WGS) entry which is preliminary data.</text>
</comment>
<proteinExistence type="inferred from homology"/>
<dbReference type="Pfam" id="PF24138">
    <property type="entry name" value="TPR_TNPO3_IPO13_2nd"/>
    <property type="match status" value="1"/>
</dbReference>
<organism evidence="7 8">
    <name type="scientific">Reticulomyxa filosa</name>
    <dbReference type="NCBI Taxonomy" id="46433"/>
    <lineage>
        <taxon>Eukaryota</taxon>
        <taxon>Sar</taxon>
        <taxon>Rhizaria</taxon>
        <taxon>Retaria</taxon>
        <taxon>Foraminifera</taxon>
        <taxon>Monothalamids</taxon>
        <taxon>Reticulomyxidae</taxon>
        <taxon>Reticulomyxa</taxon>
    </lineage>
</organism>
<dbReference type="InterPro" id="IPR016024">
    <property type="entry name" value="ARM-type_fold"/>
</dbReference>
<evidence type="ECO:0000256" key="3">
    <source>
        <dbReference type="ARBA" id="ARBA00022448"/>
    </source>
</evidence>
<comment type="similarity">
    <text evidence="2">Belongs to the importin beta family.</text>
</comment>
<dbReference type="GO" id="GO:0006606">
    <property type="term" value="P:protein import into nucleus"/>
    <property type="evidence" value="ECO:0007669"/>
    <property type="project" value="TreeGrafter"/>
</dbReference>
<dbReference type="Proteomes" id="UP000023152">
    <property type="component" value="Unassembled WGS sequence"/>
</dbReference>
<keyword evidence="3" id="KW-0813">Transport</keyword>
<dbReference type="Gene3D" id="1.25.10.10">
    <property type="entry name" value="Leucine-rich Repeat Variant"/>
    <property type="match status" value="1"/>
</dbReference>
<dbReference type="PANTHER" id="PTHR12363">
    <property type="entry name" value="TRANSPORTIN 3 AND IMPORTIN 13"/>
    <property type="match status" value="1"/>
</dbReference>
<keyword evidence="5" id="KW-0472">Membrane</keyword>
<dbReference type="OrthoDB" id="435593at2759"/>
<dbReference type="InterPro" id="IPR051345">
    <property type="entry name" value="Importin_beta-like_NTR"/>
</dbReference>
<dbReference type="InterPro" id="IPR011989">
    <property type="entry name" value="ARM-like"/>
</dbReference>
<evidence type="ECO:0000256" key="2">
    <source>
        <dbReference type="ARBA" id="ARBA00007991"/>
    </source>
</evidence>
<dbReference type="Pfam" id="PF08389">
    <property type="entry name" value="Xpo1"/>
    <property type="match status" value="1"/>
</dbReference>
<evidence type="ECO:0000256" key="5">
    <source>
        <dbReference type="SAM" id="Phobius"/>
    </source>
</evidence>
<comment type="subcellular location">
    <subcellularLocation>
        <location evidence="1">Nucleus</location>
    </subcellularLocation>
</comment>
<accession>X6NDN8</accession>
<feature type="domain" description="Exportin-1/Importin-beta-like" evidence="6">
    <location>
        <begin position="164"/>
        <end position="304"/>
    </location>
</feature>
<dbReference type="EMBL" id="ASPP01009228">
    <property type="protein sequence ID" value="ETO24420.1"/>
    <property type="molecule type" value="Genomic_DNA"/>
</dbReference>
<evidence type="ECO:0000259" key="6">
    <source>
        <dbReference type="Pfam" id="PF08389"/>
    </source>
</evidence>
<sequence length="857" mass="99711">MDNIQSANNKCVEVLCSQTLDAISKMYAITTSHEQREQMDHFLTQVCNNKIQNKNKSKNKNKNNDQKFPNDKDSWTVLSMFLKQPKLAKEAHFFAANMLRKKVLSFAKRNKCNKFAKLCKHLNQMSPNVHGKMTDFILTLLLQFKVNSVSFFFFFLSIQVGVKKKIRTQLEIGLAYIFIQRPDWHDVVPHLMRQLATPEKIVLLLEILTVFAEEIFHWKIPFPDKLKKAAIKNLEKHAKAVLVMLETLFQNTGERIDLQLAVFECFHAWLFVMDNASTQLLGTSRLSACLFQALQHEQLFPIAASSICRLLRLQSSHNESDDEEETSEGQDSNCWKKSFSFIVPKRGEKKKKELALKDDAIDTEKVEHFTKIYVDTAEVYLEWILEDTDIKSRQLVEAILEATRLKGEPCVSMYTMYFWEHFLEPFCTELQQMNASTDVEEDDTCSNGGRPCWNKGMKWLIENIIPPLTIAMISNCEWPEERTEPTLDTLETFYSYRWQCSDVLAKIGKILSAQCLLRQFCKMLDPLVHISNPSPKVHAQIEAILFSIRSNYKVYEKTKPGGTHPLIEVQKKKRGRHLFLYSYTSVFRIIPRLKDNHYRTRSTAIGLIAQHANILDVKEEDTFDKCMAYVCQGLSDTRVCSEAAHCIVRVCEEFCCEETFVNNNWPKLFQLYENSFHLPIHDACEITRGVVMVIYSLTDYNRARQQLKSILDTPVQYLDVMTKTNSNFVSIHNKRPVKLVDIVKRISVIWKYCVFSNPFPIISVHVNHAVPLLVAFFQKLWPYFKVILQTFQVCLFFNDDDLMEKTINVVKYTIRNEPEAFAKYAKHCFVEALDMTTQLYQQSPKSFVLLFFFRLFV</sequence>
<reference evidence="7 8" key="1">
    <citation type="journal article" date="2013" name="Curr. Biol.">
        <title>The Genome of the Foraminiferan Reticulomyxa filosa.</title>
        <authorList>
            <person name="Glockner G."/>
            <person name="Hulsmann N."/>
            <person name="Schleicher M."/>
            <person name="Noegel A.A."/>
            <person name="Eichinger L."/>
            <person name="Gallinger C."/>
            <person name="Pawlowski J."/>
            <person name="Sierra R."/>
            <person name="Euteneuer U."/>
            <person name="Pillet L."/>
            <person name="Moustafa A."/>
            <person name="Platzer M."/>
            <person name="Groth M."/>
            <person name="Szafranski K."/>
            <person name="Schliwa M."/>
        </authorList>
    </citation>
    <scope>NUCLEOTIDE SEQUENCE [LARGE SCALE GENOMIC DNA]</scope>
</reference>